<dbReference type="PIRSF" id="PIRSF001296">
    <property type="entry name" value="K_ATPase_KdpC"/>
    <property type="match status" value="1"/>
</dbReference>
<accession>A0A5S9R8S1</accession>
<dbReference type="Proteomes" id="UP000430146">
    <property type="component" value="Unassembled WGS sequence"/>
</dbReference>
<evidence type="ECO:0000256" key="5">
    <source>
        <dbReference type="ARBA" id="ARBA00022741"/>
    </source>
</evidence>
<evidence type="ECO:0000256" key="7">
    <source>
        <dbReference type="ARBA" id="ARBA00022958"/>
    </source>
</evidence>
<gene>
    <name evidence="11 12" type="primary">kdpC</name>
    <name evidence="12" type="ORF">AELLOGFF_01681</name>
</gene>
<dbReference type="NCBIfam" id="TIGR00681">
    <property type="entry name" value="kdpC"/>
    <property type="match status" value="1"/>
</dbReference>
<keyword evidence="13" id="KW-1185">Reference proteome</keyword>
<dbReference type="Pfam" id="PF02669">
    <property type="entry name" value="KdpC"/>
    <property type="match status" value="1"/>
</dbReference>
<dbReference type="OrthoDB" id="9788285at2"/>
<comment type="function">
    <text evidence="11">Part of the high-affinity ATP-driven potassium transport (or Kdp) system, which catalyzes the hydrolysis of ATP coupled with the electrogenic transport of potassium into the cytoplasm. This subunit acts as a catalytic chaperone that increases the ATP-binding affinity of the ATP-hydrolyzing subunit KdpB by the formation of a transient KdpB/KdpC/ATP ternary complex.</text>
</comment>
<keyword evidence="9 11" id="KW-0406">Ion transport</keyword>
<dbReference type="AlphaFoldDB" id="A0A5S9R8S1"/>
<keyword evidence="1 11" id="KW-0813">Transport</keyword>
<keyword evidence="3 11" id="KW-0633">Potassium transport</keyword>
<evidence type="ECO:0000256" key="6">
    <source>
        <dbReference type="ARBA" id="ARBA00022840"/>
    </source>
</evidence>
<evidence type="ECO:0000256" key="2">
    <source>
        <dbReference type="ARBA" id="ARBA00022475"/>
    </source>
</evidence>
<dbReference type="GO" id="GO:0005886">
    <property type="term" value="C:plasma membrane"/>
    <property type="evidence" value="ECO:0007669"/>
    <property type="project" value="UniProtKB-SubCell"/>
</dbReference>
<keyword evidence="4 11" id="KW-0812">Transmembrane</keyword>
<reference evidence="12 13" key="1">
    <citation type="submission" date="2019-11" db="EMBL/GenBank/DDBJ databases">
        <authorList>
            <person name="Holert J."/>
        </authorList>
    </citation>
    <scope>NUCLEOTIDE SEQUENCE [LARGE SCALE GENOMIC DNA]</scope>
    <source>
        <strain evidence="12">BC8_1</strain>
    </source>
</reference>
<keyword evidence="10 11" id="KW-0472">Membrane</keyword>
<evidence type="ECO:0000256" key="1">
    <source>
        <dbReference type="ARBA" id="ARBA00022448"/>
    </source>
</evidence>
<evidence type="ECO:0000256" key="10">
    <source>
        <dbReference type="ARBA" id="ARBA00023136"/>
    </source>
</evidence>
<dbReference type="NCBIfam" id="NF001454">
    <property type="entry name" value="PRK00315.1"/>
    <property type="match status" value="1"/>
</dbReference>
<name>A0A5S9R8S1_MYCVN</name>
<keyword evidence="5 11" id="KW-0547">Nucleotide-binding</keyword>
<dbReference type="PANTHER" id="PTHR30042">
    <property type="entry name" value="POTASSIUM-TRANSPORTING ATPASE C CHAIN"/>
    <property type="match status" value="1"/>
</dbReference>
<keyword evidence="6 11" id="KW-0067">ATP-binding</keyword>
<dbReference type="GO" id="GO:0005524">
    <property type="term" value="F:ATP binding"/>
    <property type="evidence" value="ECO:0007669"/>
    <property type="project" value="UniProtKB-UniRule"/>
</dbReference>
<organism evidence="12 13">
    <name type="scientific">Mycolicibacterium vanbaalenii</name>
    <name type="common">Mycobacterium vanbaalenii</name>
    <dbReference type="NCBI Taxonomy" id="110539"/>
    <lineage>
        <taxon>Bacteria</taxon>
        <taxon>Bacillati</taxon>
        <taxon>Actinomycetota</taxon>
        <taxon>Actinomycetes</taxon>
        <taxon>Mycobacteriales</taxon>
        <taxon>Mycobacteriaceae</taxon>
        <taxon>Mycolicibacterium</taxon>
    </lineage>
</organism>
<evidence type="ECO:0000256" key="4">
    <source>
        <dbReference type="ARBA" id="ARBA00022692"/>
    </source>
</evidence>
<keyword evidence="8 11" id="KW-1133">Transmembrane helix</keyword>
<comment type="similarity">
    <text evidence="11">Belongs to the KdpC family.</text>
</comment>
<protein>
    <recommendedName>
        <fullName evidence="11">Potassium-transporting ATPase KdpC subunit</fullName>
    </recommendedName>
    <alternativeName>
        <fullName evidence="11">ATP phosphohydrolase [potassium-transporting] C chain</fullName>
    </alternativeName>
    <alternativeName>
        <fullName evidence="11">Potassium-binding and translocating subunit C</fullName>
    </alternativeName>
    <alternativeName>
        <fullName evidence="11">Potassium-translocating ATPase C chain</fullName>
    </alternativeName>
</protein>
<keyword evidence="7 11" id="KW-0630">Potassium</keyword>
<evidence type="ECO:0000256" key="11">
    <source>
        <dbReference type="HAMAP-Rule" id="MF_00276"/>
    </source>
</evidence>
<keyword evidence="2 11" id="KW-1003">Cell membrane</keyword>
<evidence type="ECO:0000313" key="12">
    <source>
        <dbReference type="EMBL" id="CAA0132241.1"/>
    </source>
</evidence>
<sequence length="189" mass="20344">MRRQFLPALLMLVVFTVITGIGYPLLVTGVGQLLLRDKANGSLIEQDGRIVGSAQIGQQFTQPRYFHPRPSDAVDGYDSLSSSGSNLGPTNEEFLQTVADRVEQYRSDNDLDPQTLVPVDAVTGSGSGLDPAISVANAMLQAPRVAAARDLSVELLERLIEQNTEGRSLGFLGEPAVNVLLLNLALDRL</sequence>
<evidence type="ECO:0000313" key="13">
    <source>
        <dbReference type="Proteomes" id="UP000430146"/>
    </source>
</evidence>
<dbReference type="EMBL" id="CACSIP010000045">
    <property type="protein sequence ID" value="CAA0132241.1"/>
    <property type="molecule type" value="Genomic_DNA"/>
</dbReference>
<evidence type="ECO:0000256" key="3">
    <source>
        <dbReference type="ARBA" id="ARBA00022538"/>
    </source>
</evidence>
<dbReference type="GO" id="GO:0008556">
    <property type="term" value="F:P-type potassium transmembrane transporter activity"/>
    <property type="evidence" value="ECO:0007669"/>
    <property type="project" value="InterPro"/>
</dbReference>
<comment type="subunit">
    <text evidence="11">The system is composed of three essential subunits: KdpA, KdpB and KdpC.</text>
</comment>
<dbReference type="RefSeq" id="WP_159234385.1">
    <property type="nucleotide sequence ID" value="NZ_CACSIP010000045.1"/>
</dbReference>
<evidence type="ECO:0000256" key="9">
    <source>
        <dbReference type="ARBA" id="ARBA00023065"/>
    </source>
</evidence>
<dbReference type="HAMAP" id="MF_00276">
    <property type="entry name" value="KdpC"/>
    <property type="match status" value="1"/>
</dbReference>
<dbReference type="InterPro" id="IPR003820">
    <property type="entry name" value="KdpC"/>
</dbReference>
<evidence type="ECO:0000256" key="8">
    <source>
        <dbReference type="ARBA" id="ARBA00022989"/>
    </source>
</evidence>
<comment type="subcellular location">
    <subcellularLocation>
        <location evidence="11">Cell membrane</location>
        <topology evidence="11">Single-pass membrane protein</topology>
    </subcellularLocation>
</comment>
<dbReference type="PANTHER" id="PTHR30042:SF2">
    <property type="entry name" value="POTASSIUM-TRANSPORTING ATPASE KDPC SUBUNIT"/>
    <property type="match status" value="1"/>
</dbReference>
<proteinExistence type="inferred from homology"/>